<evidence type="ECO:0000256" key="3">
    <source>
        <dbReference type="ARBA" id="ARBA00023180"/>
    </source>
</evidence>
<proteinExistence type="inferred from homology"/>
<organism evidence="9 10">
    <name type="scientific">Corynascus novoguineensis</name>
    <dbReference type="NCBI Taxonomy" id="1126955"/>
    <lineage>
        <taxon>Eukaryota</taxon>
        <taxon>Fungi</taxon>
        <taxon>Dikarya</taxon>
        <taxon>Ascomycota</taxon>
        <taxon>Pezizomycotina</taxon>
        <taxon>Sordariomycetes</taxon>
        <taxon>Sordariomycetidae</taxon>
        <taxon>Sordariales</taxon>
        <taxon>Chaetomiaceae</taxon>
        <taxon>Corynascus</taxon>
    </lineage>
</organism>
<dbReference type="SUPFAM" id="SSF56300">
    <property type="entry name" value="Metallo-dependent phosphatases"/>
    <property type="match status" value="1"/>
</dbReference>
<dbReference type="GO" id="GO:0046872">
    <property type="term" value="F:metal ion binding"/>
    <property type="evidence" value="ECO:0007669"/>
    <property type="project" value="UniProtKB-KW"/>
</dbReference>
<feature type="binding site" evidence="5">
    <location>
        <position position="158"/>
    </location>
    <ligand>
        <name>Zn(2+)</name>
        <dbReference type="ChEBI" id="CHEBI:29105"/>
        <label>1</label>
    </ligand>
</feature>
<dbReference type="InterPro" id="IPR041805">
    <property type="entry name" value="ASMase/PPN1_MPP"/>
</dbReference>
<feature type="disulfide bond" evidence="6">
    <location>
        <begin position="177"/>
        <end position="201"/>
    </location>
</feature>
<evidence type="ECO:0000256" key="7">
    <source>
        <dbReference type="SAM" id="SignalP"/>
    </source>
</evidence>
<evidence type="ECO:0000256" key="6">
    <source>
        <dbReference type="PIRSR" id="PIRSR000948-2"/>
    </source>
</evidence>
<feature type="disulfide bond" evidence="6">
    <location>
        <begin position="171"/>
        <end position="176"/>
    </location>
</feature>
<name>A0AAN7D2A7_9PEZI</name>
<dbReference type="EMBL" id="MU857601">
    <property type="protein sequence ID" value="KAK4252325.1"/>
    <property type="molecule type" value="Genomic_DNA"/>
</dbReference>
<keyword evidence="7" id="KW-0732">Signal</keyword>
<dbReference type="GO" id="GO:0004767">
    <property type="term" value="F:sphingomyelin phosphodiesterase activity"/>
    <property type="evidence" value="ECO:0007669"/>
    <property type="project" value="UniProtKB-UniRule"/>
</dbReference>
<keyword evidence="3" id="KW-0325">Glycoprotein</keyword>
<dbReference type="GO" id="GO:0006685">
    <property type="term" value="P:sphingomyelin catabolic process"/>
    <property type="evidence" value="ECO:0007669"/>
    <property type="project" value="UniProtKB-UniRule"/>
</dbReference>
<dbReference type="InterPro" id="IPR004843">
    <property type="entry name" value="Calcineurin-like_PHP"/>
</dbReference>
<dbReference type="InterPro" id="IPR029052">
    <property type="entry name" value="Metallo-depent_PP-like"/>
</dbReference>
<keyword evidence="5" id="KW-0862">Zinc</keyword>
<dbReference type="AlphaFoldDB" id="A0AAN7D2A7"/>
<evidence type="ECO:0000259" key="8">
    <source>
        <dbReference type="PROSITE" id="PS50015"/>
    </source>
</evidence>
<comment type="caution">
    <text evidence="9">The sequence shown here is derived from an EMBL/GenBank/DDBJ whole genome shotgun (WGS) entry which is preliminary data.</text>
</comment>
<feature type="chain" id="PRO_5042943535" description="Sphingomyelin phosphodiesterase" evidence="7">
    <location>
        <begin position="21"/>
        <end position="620"/>
    </location>
</feature>
<reference evidence="9" key="1">
    <citation type="journal article" date="2023" name="Mol. Phylogenet. Evol.">
        <title>Genome-scale phylogeny and comparative genomics of the fungal order Sordariales.</title>
        <authorList>
            <person name="Hensen N."/>
            <person name="Bonometti L."/>
            <person name="Westerberg I."/>
            <person name="Brannstrom I.O."/>
            <person name="Guillou S."/>
            <person name="Cros-Aarteil S."/>
            <person name="Calhoun S."/>
            <person name="Haridas S."/>
            <person name="Kuo A."/>
            <person name="Mondo S."/>
            <person name="Pangilinan J."/>
            <person name="Riley R."/>
            <person name="LaButti K."/>
            <person name="Andreopoulos B."/>
            <person name="Lipzen A."/>
            <person name="Chen C."/>
            <person name="Yan M."/>
            <person name="Daum C."/>
            <person name="Ng V."/>
            <person name="Clum A."/>
            <person name="Steindorff A."/>
            <person name="Ohm R.A."/>
            <person name="Martin F."/>
            <person name="Silar P."/>
            <person name="Natvig D.O."/>
            <person name="Lalanne C."/>
            <person name="Gautier V."/>
            <person name="Ament-Velasquez S.L."/>
            <person name="Kruys A."/>
            <person name="Hutchinson M.I."/>
            <person name="Powell A.J."/>
            <person name="Barry K."/>
            <person name="Miller A.N."/>
            <person name="Grigoriev I.V."/>
            <person name="Debuchy R."/>
            <person name="Gladieux P."/>
            <person name="Hiltunen Thoren M."/>
            <person name="Johannesson H."/>
        </authorList>
    </citation>
    <scope>NUCLEOTIDE SEQUENCE</scope>
    <source>
        <strain evidence="9">CBS 359.72</strain>
    </source>
</reference>
<dbReference type="SMART" id="SM00741">
    <property type="entry name" value="SapB"/>
    <property type="match status" value="1"/>
</dbReference>
<feature type="binding site" evidence="5">
    <location>
        <position position="380"/>
    </location>
    <ligand>
        <name>Zn(2+)</name>
        <dbReference type="ChEBI" id="CHEBI:29105"/>
        <label>2</label>
    </ligand>
</feature>
<dbReference type="PANTHER" id="PTHR10340:SF34">
    <property type="entry name" value="SPHINGOMYELIN PHOSPHODIESTERASE"/>
    <property type="match status" value="1"/>
</dbReference>
<reference evidence="9" key="2">
    <citation type="submission" date="2023-05" db="EMBL/GenBank/DDBJ databases">
        <authorList>
            <consortium name="Lawrence Berkeley National Laboratory"/>
            <person name="Steindorff A."/>
            <person name="Hensen N."/>
            <person name="Bonometti L."/>
            <person name="Westerberg I."/>
            <person name="Brannstrom I.O."/>
            <person name="Guillou S."/>
            <person name="Cros-Aarteil S."/>
            <person name="Calhoun S."/>
            <person name="Haridas S."/>
            <person name="Kuo A."/>
            <person name="Mondo S."/>
            <person name="Pangilinan J."/>
            <person name="Riley R."/>
            <person name="Labutti K."/>
            <person name="Andreopoulos B."/>
            <person name="Lipzen A."/>
            <person name="Chen C."/>
            <person name="Yanf M."/>
            <person name="Daum C."/>
            <person name="Ng V."/>
            <person name="Clum A."/>
            <person name="Ohm R."/>
            <person name="Martin F."/>
            <person name="Silar P."/>
            <person name="Natvig D."/>
            <person name="Lalanne C."/>
            <person name="Gautier V."/>
            <person name="Ament-Velasquez S.L."/>
            <person name="Kruys A."/>
            <person name="Hutchinson M.I."/>
            <person name="Powell A.J."/>
            <person name="Barry K."/>
            <person name="Miller A.N."/>
            <person name="Grigoriev I.V."/>
            <person name="Debuchy R."/>
            <person name="Gladieux P."/>
            <person name="Thoren M.H."/>
            <person name="Johannesson H."/>
        </authorList>
    </citation>
    <scope>NUCLEOTIDE SEQUENCE</scope>
    <source>
        <strain evidence="9">CBS 359.72</strain>
    </source>
</reference>
<evidence type="ECO:0000256" key="1">
    <source>
        <dbReference type="ARBA" id="ARBA00022801"/>
    </source>
</evidence>
<feature type="binding site" evidence="5">
    <location>
        <position position="414"/>
    </location>
    <ligand>
        <name>Zn(2+)</name>
        <dbReference type="ChEBI" id="CHEBI:29105"/>
        <label>2</label>
    </ligand>
</feature>
<sequence length="620" mass="68251">MRLSAVISFLGCIVTASATAQSRPSLSSVQPKFESHVTAFSCADCEFILGFLKFLAGFGDSVFSSFLAGICTLLEIEDADVCNGLLERQGPIIAQSIRGIRPNSDTSHVICAIIFGVCSYPQARPFPFPFPSQKPANATRPGVSGLTPLKVVQYSDIHVDLLYEVGSNYNCTKPICCRPYTKSDAPGNTPFPAGPNGEHSCDTPLSLEESMYAAIRSIAPDAAFTLFTGDIPDHAIWNTTERQTIINIDDAYIRMADSKFPLVYGAVGNHESHPVNAFQTTAEGSQAQWVYDTLEANWAKWIGPNADEAVAKMGAYNVAYTSPAGGRLRIISLNTNMYYIDNFYLYEDPMEQDPSGQWAWLVKQLNDAEKAGDRVYIIGHMPMGLPDAFHEGSNYFDQIVNRYEYTIAAMFFGHTHLDHFEISYSNYSSQNFTNAVATSYIMPSLTPTSGMPAFRIYTVDPLTFAVLDSETYIADMSDPSFQKTPVWKPYYSAKSAYGPLVQPPLTDPAAELTPAFWHNVTAAFAADQEAFNAYYARKSRDWDVGACTGACVTEEICALRAGRSQDNCEKPNPWGRRFSESGRQRRKECGAPALGETLAALGTAEGGELLRQRLKELRVR</sequence>
<dbReference type="Pfam" id="PF00149">
    <property type="entry name" value="Metallophos"/>
    <property type="match status" value="1"/>
</dbReference>
<dbReference type="CDD" id="cd00842">
    <property type="entry name" value="MPP_ASMase"/>
    <property type="match status" value="1"/>
</dbReference>
<gene>
    <name evidence="9" type="ORF">C7999DRAFT_10055</name>
</gene>
<dbReference type="Gene3D" id="3.60.21.10">
    <property type="match status" value="1"/>
</dbReference>
<evidence type="ECO:0000256" key="2">
    <source>
        <dbReference type="ARBA" id="ARBA00023157"/>
    </source>
</evidence>
<feature type="disulfide bond" evidence="6">
    <location>
        <begin position="42"/>
        <end position="118"/>
    </location>
</feature>
<dbReference type="GO" id="GO:0016020">
    <property type="term" value="C:membrane"/>
    <property type="evidence" value="ECO:0007669"/>
    <property type="project" value="GOC"/>
</dbReference>
<dbReference type="Proteomes" id="UP001303647">
    <property type="component" value="Unassembled WGS sequence"/>
</dbReference>
<feature type="binding site" evidence="5">
    <location>
        <position position="230"/>
    </location>
    <ligand>
        <name>Zn(2+)</name>
        <dbReference type="ChEBI" id="CHEBI:29105"/>
        <label>1</label>
    </ligand>
</feature>
<comment type="cofactor">
    <cofactor evidence="5">
        <name>Zn(2+)</name>
        <dbReference type="ChEBI" id="CHEBI:29105"/>
    </cofactor>
    <text evidence="5">Binds 2 Zn(2+) ions per subunit.</text>
</comment>
<keyword evidence="4" id="KW-0326">Glycosidase</keyword>
<evidence type="ECO:0000256" key="4">
    <source>
        <dbReference type="PIRNR" id="PIRNR000948"/>
    </source>
</evidence>
<feature type="binding site" evidence="5">
    <location>
        <position position="269"/>
    </location>
    <ligand>
        <name>Zn(2+)</name>
        <dbReference type="ChEBI" id="CHEBI:29105"/>
        <label>2</label>
    </ligand>
</feature>
<keyword evidence="1 4" id="KW-0378">Hydrolase</keyword>
<dbReference type="PROSITE" id="PS50015">
    <property type="entry name" value="SAP_B"/>
    <property type="match status" value="1"/>
</dbReference>
<feature type="disulfide bond" evidence="6">
    <location>
        <begin position="71"/>
        <end position="82"/>
    </location>
</feature>
<comment type="similarity">
    <text evidence="4">Belongs to the acid sphingomyelinase family.</text>
</comment>
<evidence type="ECO:0000313" key="9">
    <source>
        <dbReference type="EMBL" id="KAK4252325.1"/>
    </source>
</evidence>
<feature type="domain" description="Saposin B-type" evidence="8">
    <location>
        <begin position="38"/>
        <end position="122"/>
    </location>
</feature>
<dbReference type="InterPro" id="IPR011160">
    <property type="entry name" value="Sphingomy_PDE"/>
</dbReference>
<comment type="function">
    <text evidence="4">Converts sphingomyelin to ceramide.</text>
</comment>
<protein>
    <recommendedName>
        <fullName evidence="4">Sphingomyelin phosphodiesterase</fullName>
    </recommendedName>
</protein>
<dbReference type="InterPro" id="IPR008139">
    <property type="entry name" value="SaposinB_dom"/>
</dbReference>
<feature type="binding site" evidence="5">
    <location>
        <position position="156"/>
    </location>
    <ligand>
        <name>Zn(2+)</name>
        <dbReference type="ChEBI" id="CHEBI:29105"/>
        <label>1</label>
    </ligand>
</feature>
<evidence type="ECO:0000256" key="5">
    <source>
        <dbReference type="PIRSR" id="PIRSR000948-1"/>
    </source>
</evidence>
<feature type="binding site" evidence="5">
    <location>
        <position position="416"/>
    </location>
    <ligand>
        <name>Zn(2+)</name>
        <dbReference type="ChEBI" id="CHEBI:29105"/>
        <label>1</label>
    </ligand>
</feature>
<dbReference type="PIRSF" id="PIRSF000948">
    <property type="entry name" value="Sphingomy_PDE"/>
    <property type="match status" value="1"/>
</dbReference>
<feature type="binding site" evidence="5">
    <location>
        <position position="230"/>
    </location>
    <ligand>
        <name>Zn(2+)</name>
        <dbReference type="ChEBI" id="CHEBI:29105"/>
        <label>2</label>
    </ligand>
</feature>
<evidence type="ECO:0000313" key="10">
    <source>
        <dbReference type="Proteomes" id="UP001303647"/>
    </source>
</evidence>
<feature type="signal peptide" evidence="7">
    <location>
        <begin position="1"/>
        <end position="20"/>
    </location>
</feature>
<dbReference type="PANTHER" id="PTHR10340">
    <property type="entry name" value="SPHINGOMYELIN PHOSPHODIESTERASE"/>
    <property type="match status" value="1"/>
</dbReference>
<feature type="disulfide bond" evidence="6">
    <location>
        <begin position="547"/>
        <end position="551"/>
    </location>
</feature>
<accession>A0AAN7D2A7</accession>
<keyword evidence="5" id="KW-0479">Metal-binding</keyword>
<dbReference type="GO" id="GO:0016798">
    <property type="term" value="F:hydrolase activity, acting on glycosyl bonds"/>
    <property type="evidence" value="ECO:0007669"/>
    <property type="project" value="UniProtKB-KW"/>
</dbReference>
<keyword evidence="10" id="KW-1185">Reference proteome</keyword>
<keyword evidence="2 6" id="KW-1015">Disulfide bond</keyword>